<evidence type="ECO:0000256" key="6">
    <source>
        <dbReference type="ARBA" id="ARBA00022723"/>
    </source>
</evidence>
<evidence type="ECO:0000259" key="18">
    <source>
        <dbReference type="PROSITE" id="PS50234"/>
    </source>
</evidence>
<keyword evidence="4" id="KW-0107">Calcium channel</keyword>
<dbReference type="InterPro" id="IPR013680">
    <property type="entry name" value="VDCC_a2/dsu"/>
</dbReference>
<protein>
    <submittedName>
        <fullName evidence="20">VWFA domain-containing protein</fullName>
    </submittedName>
</protein>
<evidence type="ECO:0000256" key="10">
    <source>
        <dbReference type="ARBA" id="ARBA00022989"/>
    </source>
</evidence>
<dbReference type="PANTHER" id="PTHR10166">
    <property type="entry name" value="VOLTAGE-DEPENDENT CALCIUM CHANNEL SUBUNIT ALPHA-2/DELTA-RELATED"/>
    <property type="match status" value="1"/>
</dbReference>
<evidence type="ECO:0000256" key="2">
    <source>
        <dbReference type="ARBA" id="ARBA00022448"/>
    </source>
</evidence>
<keyword evidence="3" id="KW-0109">Calcium transport</keyword>
<evidence type="ECO:0000256" key="1">
    <source>
        <dbReference type="ARBA" id="ARBA00004479"/>
    </source>
</evidence>
<dbReference type="InterPro" id="IPR036465">
    <property type="entry name" value="vWFA_dom_sf"/>
</dbReference>
<dbReference type="STRING" id="174720.A0A0N5B4T8"/>
<feature type="domain" description="VWFA" evidence="18">
    <location>
        <begin position="260"/>
        <end position="495"/>
    </location>
</feature>
<organism evidence="19 20">
    <name type="scientific">Strongyloides papillosus</name>
    <name type="common">Intestinal threadworm</name>
    <dbReference type="NCBI Taxonomy" id="174720"/>
    <lineage>
        <taxon>Eukaryota</taxon>
        <taxon>Metazoa</taxon>
        <taxon>Ecdysozoa</taxon>
        <taxon>Nematoda</taxon>
        <taxon>Chromadorea</taxon>
        <taxon>Rhabditida</taxon>
        <taxon>Tylenchina</taxon>
        <taxon>Panagrolaimomorpha</taxon>
        <taxon>Strongyloidoidea</taxon>
        <taxon>Strongyloididae</taxon>
        <taxon>Strongyloides</taxon>
    </lineage>
</organism>
<reference evidence="20" key="1">
    <citation type="submission" date="2017-02" db="UniProtKB">
        <authorList>
            <consortium name="WormBaseParasite"/>
        </authorList>
    </citation>
    <scope>IDENTIFICATION</scope>
</reference>
<feature type="transmembrane region" description="Helical" evidence="17">
    <location>
        <begin position="1240"/>
        <end position="1262"/>
    </location>
</feature>
<keyword evidence="19" id="KW-1185">Reference proteome</keyword>
<dbReference type="Pfam" id="PF13519">
    <property type="entry name" value="VWA_2"/>
    <property type="match status" value="1"/>
</dbReference>
<dbReference type="WBParaSite" id="SPAL_0000108700.1">
    <property type="protein sequence ID" value="SPAL_0000108700.1"/>
    <property type="gene ID" value="SPAL_0000108700"/>
</dbReference>
<dbReference type="InterPro" id="IPR002035">
    <property type="entry name" value="VWF_A"/>
</dbReference>
<keyword evidence="5 17" id="KW-0812">Transmembrane</keyword>
<keyword evidence="10 17" id="KW-1133">Transmembrane helix</keyword>
<evidence type="ECO:0000256" key="15">
    <source>
        <dbReference type="ARBA" id="ARBA00023303"/>
    </source>
</evidence>
<comment type="subcellular location">
    <subcellularLocation>
        <location evidence="1">Membrane</location>
        <topology evidence="1">Single-pass type I membrane protein</topology>
    </subcellularLocation>
</comment>
<keyword evidence="11" id="KW-0406">Ion transport</keyword>
<dbReference type="Proteomes" id="UP000046392">
    <property type="component" value="Unplaced"/>
</dbReference>
<evidence type="ECO:0000313" key="19">
    <source>
        <dbReference type="Proteomes" id="UP000046392"/>
    </source>
</evidence>
<keyword evidence="9" id="KW-0851">Voltage-gated channel</keyword>
<evidence type="ECO:0000256" key="12">
    <source>
        <dbReference type="ARBA" id="ARBA00023136"/>
    </source>
</evidence>
<feature type="region of interest" description="Disordered" evidence="16">
    <location>
        <begin position="1145"/>
        <end position="1164"/>
    </location>
</feature>
<evidence type="ECO:0000256" key="16">
    <source>
        <dbReference type="SAM" id="MobiDB-lite"/>
    </source>
</evidence>
<dbReference type="GO" id="GO:0005891">
    <property type="term" value="C:voltage-gated calcium channel complex"/>
    <property type="evidence" value="ECO:0007669"/>
    <property type="project" value="TreeGrafter"/>
</dbReference>
<evidence type="ECO:0000256" key="7">
    <source>
        <dbReference type="ARBA" id="ARBA00022729"/>
    </source>
</evidence>
<sequence>MKTNLYKYCFSILLFFILQYIYLIDGTPSASSVSNWSIQLKNTLHKLIVDIGQPDKIIERYQKISESKIFDPRVELKKIKKEIEKYMGHRAKLAWQAKSSLQAKSLPQLNSTRVNDPQDSQFIRYMNAKLDSDGTVVYKDGAERVAIHINSTRRFQYHVNANFYGQKTSFEASAVHFPTPVYNREPELLMQVQWSDIDQFYQKNKERVKDLFFQSFCSESGFLRYFPASPWKFDNEPSRLDLFDCRNTEWFLASATMPKSIVIMLDLSGSMLGQRFEIAKQTVETILETLSDNDYFNIIPFSKTANLLGTCDDENLLLQATLRNKKILRSKLSAVVSEGKADYEVALAKAFSTILNLTSELTWKTKEEYEKELLLGNNGNVSLREKCFTLEDHVVCGDPAYFEHITNINTESKNKNIGCNNAIMLITDGAPGYYKEIFELYNKDRRVRFFSFLIGEEAVDFDQVKWMACINRGFMVHINNMADVHEKVQHYIKVMSRSVGYIASEIKEDDATWSGIQLERISNKFVTTVGYPVILNEDVMGVSSVSIPLTELNQFATPSMIGARSHFFMLDNNGYVVIHPQLTPFEPDTKKLKSGYNNMDLVEIEVLSQDKIDLDETHIFTCDNTETPTWSVLYAVENMKRVYPQVNKYYTECINNTEFIIGFAIGEGDEKRLERREKKMDYTKVDLSWFDSTKFIIHPEWRYCLLNDSDFDITPEEALKSYASEMRRSGKLPELCKSREYLVNQVLLDAQATKDLKEVWQQKWAEHLEDRINLVFLATPSGLIRYYDENVETFKYLSDIDNSTERENYPYKHFIRDHHKKSTEEEWYKRAVRMKGRIVIDINPLYQIPYDGPKETAYKMYENSTILAHAYKAIYLDGVVIGVLGIEFDYDYVVGTMDKIGCGPNTKNNWCFLLDEHGYVIYSSKKDTTFSAYLTPGSLDPRNKDNVLGKWFGKVNRVTEATMKKLTDPKYNYYSISKFVDYQAVCIRDKAVVAHASLLPISPLKNFISIITWFVRSIVKLAKTFNLPFILSMFEAAKANAYTPSFQKTENNSYACEKESPFFIANFDKKHDTYPSLNEKNTYDRPCTNHGNCAIKLYASWVQDTNLLLVSIVNTPESNCYDETQCAIQDEKDLQFEFKIKTDPGDLGVTTPPPTSTTENDGGTKPKKIDIIASNLNNILSAKTTPMPNLALSTPIDKKFFKCKKSPSKRRMKAIETCGAFNVSFFKEAQPCSGGFNVPVYGSNLIITMFSYWILILFYCFLYTNLLTKQTIFGSTYINIYIRITQPSKRKNFNKNAFNYHCLVALIGFSLFYYKQLELYFSFLIPKKTKFFEV</sequence>
<keyword evidence="13" id="KW-1015">Disulfide bond</keyword>
<dbReference type="Pfam" id="PF08399">
    <property type="entry name" value="VWA_N"/>
    <property type="match status" value="1"/>
</dbReference>
<dbReference type="InterPro" id="IPR013608">
    <property type="entry name" value="VWA_N"/>
</dbReference>
<evidence type="ECO:0000256" key="17">
    <source>
        <dbReference type="SAM" id="Phobius"/>
    </source>
</evidence>
<keyword evidence="8" id="KW-0106">Calcium</keyword>
<dbReference type="InterPro" id="IPR051173">
    <property type="entry name" value="Ca_channel_alpha-2/delta"/>
</dbReference>
<keyword evidence="14" id="KW-0325">Glycoprotein</keyword>
<dbReference type="SMART" id="SM00327">
    <property type="entry name" value="VWA"/>
    <property type="match status" value="1"/>
</dbReference>
<dbReference type="Gene3D" id="3.30.450.20">
    <property type="entry name" value="PAS domain"/>
    <property type="match status" value="1"/>
</dbReference>
<proteinExistence type="predicted"/>
<dbReference type="Gene3D" id="3.40.50.410">
    <property type="entry name" value="von Willebrand factor, type A domain"/>
    <property type="match status" value="2"/>
</dbReference>
<dbReference type="GO" id="GO:0005245">
    <property type="term" value="F:voltage-gated calcium channel activity"/>
    <property type="evidence" value="ECO:0007669"/>
    <property type="project" value="TreeGrafter"/>
</dbReference>
<feature type="transmembrane region" description="Helical" evidence="17">
    <location>
        <begin position="1297"/>
        <end position="1314"/>
    </location>
</feature>
<keyword evidence="15" id="KW-0407">Ion channel</keyword>
<evidence type="ECO:0000256" key="5">
    <source>
        <dbReference type="ARBA" id="ARBA00022692"/>
    </source>
</evidence>
<evidence type="ECO:0000256" key="9">
    <source>
        <dbReference type="ARBA" id="ARBA00022882"/>
    </source>
</evidence>
<dbReference type="PROSITE" id="PS50234">
    <property type="entry name" value="VWFA"/>
    <property type="match status" value="1"/>
</dbReference>
<dbReference type="SUPFAM" id="SSF53300">
    <property type="entry name" value="vWA-like"/>
    <property type="match status" value="1"/>
</dbReference>
<evidence type="ECO:0000313" key="20">
    <source>
        <dbReference type="WBParaSite" id="SPAL_0000108700.1"/>
    </source>
</evidence>
<evidence type="ECO:0000256" key="11">
    <source>
        <dbReference type="ARBA" id="ARBA00023065"/>
    </source>
</evidence>
<keyword evidence="12 17" id="KW-0472">Membrane</keyword>
<feature type="transmembrane region" description="Helical" evidence="17">
    <location>
        <begin position="5"/>
        <end position="24"/>
    </location>
</feature>
<evidence type="ECO:0000256" key="8">
    <source>
        <dbReference type="ARBA" id="ARBA00022837"/>
    </source>
</evidence>
<dbReference type="PANTHER" id="PTHR10166:SF37">
    <property type="entry name" value="STOLID, ISOFORM H"/>
    <property type="match status" value="1"/>
</dbReference>
<dbReference type="Pfam" id="PF08473">
    <property type="entry name" value="VGCC_alpha2"/>
    <property type="match status" value="1"/>
</dbReference>
<evidence type="ECO:0000256" key="14">
    <source>
        <dbReference type="ARBA" id="ARBA00023180"/>
    </source>
</evidence>
<keyword evidence="2" id="KW-0813">Transport</keyword>
<evidence type="ECO:0000256" key="13">
    <source>
        <dbReference type="ARBA" id="ARBA00023157"/>
    </source>
</evidence>
<accession>A0A0N5B4T8</accession>
<name>A0A0N5B4T8_STREA</name>
<evidence type="ECO:0000256" key="3">
    <source>
        <dbReference type="ARBA" id="ARBA00022568"/>
    </source>
</evidence>
<keyword evidence="7" id="KW-0732">Signal</keyword>
<keyword evidence="6" id="KW-0479">Metal-binding</keyword>
<dbReference type="GO" id="GO:0046872">
    <property type="term" value="F:metal ion binding"/>
    <property type="evidence" value="ECO:0007669"/>
    <property type="project" value="UniProtKB-KW"/>
</dbReference>
<evidence type="ECO:0000256" key="4">
    <source>
        <dbReference type="ARBA" id="ARBA00022673"/>
    </source>
</evidence>